<organism evidence="3 4">
    <name type="scientific">Durio zibethinus</name>
    <name type="common">Durian</name>
    <dbReference type="NCBI Taxonomy" id="66656"/>
    <lineage>
        <taxon>Eukaryota</taxon>
        <taxon>Viridiplantae</taxon>
        <taxon>Streptophyta</taxon>
        <taxon>Embryophyta</taxon>
        <taxon>Tracheophyta</taxon>
        <taxon>Spermatophyta</taxon>
        <taxon>Magnoliopsida</taxon>
        <taxon>eudicotyledons</taxon>
        <taxon>Gunneridae</taxon>
        <taxon>Pentapetalae</taxon>
        <taxon>rosids</taxon>
        <taxon>malvids</taxon>
        <taxon>Malvales</taxon>
        <taxon>Malvaceae</taxon>
        <taxon>Helicteroideae</taxon>
        <taxon>Durio</taxon>
    </lineage>
</organism>
<dbReference type="SUPFAM" id="SSF52540">
    <property type="entry name" value="P-loop containing nucleoside triphosphate hydrolases"/>
    <property type="match status" value="1"/>
</dbReference>
<name>A0A6P5YTF7_DURZI</name>
<proteinExistence type="predicted"/>
<dbReference type="Proteomes" id="UP000515121">
    <property type="component" value="Unplaced"/>
</dbReference>
<evidence type="ECO:0000313" key="4">
    <source>
        <dbReference type="RefSeq" id="XP_022743789.1"/>
    </source>
</evidence>
<evidence type="ECO:0000313" key="3">
    <source>
        <dbReference type="Proteomes" id="UP000515121"/>
    </source>
</evidence>
<keyword evidence="3" id="KW-1185">Reference proteome</keyword>
<dbReference type="RefSeq" id="XP_022743789.1">
    <property type="nucleotide sequence ID" value="XM_022888054.1"/>
</dbReference>
<accession>A0A6P5YTF7</accession>
<dbReference type="Pfam" id="PF00931">
    <property type="entry name" value="NB-ARC"/>
    <property type="match status" value="1"/>
</dbReference>
<dbReference type="OrthoDB" id="944490at2759"/>
<dbReference type="GeneID" id="111294634"/>
<dbReference type="Gene3D" id="3.40.50.300">
    <property type="entry name" value="P-loop containing nucleotide triphosphate hydrolases"/>
    <property type="match status" value="2"/>
</dbReference>
<dbReference type="GO" id="GO:0043531">
    <property type="term" value="F:ADP binding"/>
    <property type="evidence" value="ECO:0007669"/>
    <property type="project" value="InterPro"/>
</dbReference>
<dbReference type="PANTHER" id="PTHR36766">
    <property type="entry name" value="PLANT BROAD-SPECTRUM MILDEW RESISTANCE PROTEIN RPW8"/>
    <property type="match status" value="1"/>
</dbReference>
<evidence type="ECO:0000256" key="1">
    <source>
        <dbReference type="ARBA" id="ARBA00022821"/>
    </source>
</evidence>
<keyword evidence="1" id="KW-0611">Plant defense</keyword>
<evidence type="ECO:0000259" key="2">
    <source>
        <dbReference type="Pfam" id="PF00931"/>
    </source>
</evidence>
<dbReference type="GO" id="GO:0006952">
    <property type="term" value="P:defense response"/>
    <property type="evidence" value="ECO:0007669"/>
    <property type="project" value="UniProtKB-KW"/>
</dbReference>
<sequence length="392" mass="44718">MEDLLDDRKTAVQQLQTADHGVETGTTSVRKRKIVKDKDGFELIKKETKPLKLPESTSFVDVSKLYGRDGEKEDIIRRLLCGTGEEEEGISIPTITILGMGGIGKTALAHIPLILAKLQEQSLKISENIKDKKFCLVLDDVWKDHGQDWEQLKATFQSVMLGSRILVTTRKDSVAKHLESSHVVHLNLLSEEICWLILSQKAFIGMSQMDRENLEYIGRKIAKKCKAIDGARYLNSVDNLREELKGEEYFKFVTEKIVEDLTLDLSSKKPRHMRLVVENCSSSPMSIYGTEKLRSLVAYWRSRKLGLLGGKLCVDLTGDAIDWDEAKKAKLHKKIYLKQMEIWIGTLHIKEEEVVQALNPPSNSPVKLCDYKSWRQRHHIVKLGPPWWKVLC</sequence>
<dbReference type="AlphaFoldDB" id="A0A6P5YTF7"/>
<gene>
    <name evidence="4" type="primary">LOC111294634</name>
</gene>
<dbReference type="InterPro" id="IPR002182">
    <property type="entry name" value="NB-ARC"/>
</dbReference>
<dbReference type="InterPro" id="IPR027417">
    <property type="entry name" value="P-loop_NTPase"/>
</dbReference>
<dbReference type="KEGG" id="dzi:111294634"/>
<protein>
    <submittedName>
        <fullName evidence="4">Disease resistance protein RGA3</fullName>
    </submittedName>
</protein>
<reference evidence="4" key="1">
    <citation type="submission" date="2025-08" db="UniProtKB">
        <authorList>
            <consortium name="RefSeq"/>
        </authorList>
    </citation>
    <scope>IDENTIFICATION</scope>
    <source>
        <tissue evidence="4">Fruit stalk</tissue>
    </source>
</reference>
<feature type="domain" description="NB-ARC" evidence="2">
    <location>
        <begin position="121"/>
        <end position="203"/>
    </location>
</feature>
<dbReference type="PANTHER" id="PTHR36766:SF45">
    <property type="entry name" value="NB-ARC DOMAIN-CONTAINING PROTEIN"/>
    <property type="match status" value="1"/>
</dbReference>